<evidence type="ECO:0008006" key="7">
    <source>
        <dbReference type="Google" id="ProtNLM"/>
    </source>
</evidence>
<dbReference type="Proteomes" id="UP000006352">
    <property type="component" value="Unassembled WGS sequence"/>
</dbReference>
<organism evidence="5 6">
    <name type="scientific">Fibroporia radiculosa</name>
    <dbReference type="NCBI Taxonomy" id="599839"/>
    <lineage>
        <taxon>Eukaryota</taxon>
        <taxon>Fungi</taxon>
        <taxon>Dikarya</taxon>
        <taxon>Basidiomycota</taxon>
        <taxon>Agaricomycotina</taxon>
        <taxon>Agaricomycetes</taxon>
        <taxon>Polyporales</taxon>
        <taxon>Fibroporiaceae</taxon>
        <taxon>Fibroporia</taxon>
    </lineage>
</organism>
<evidence type="ECO:0000313" key="6">
    <source>
        <dbReference type="Proteomes" id="UP000006352"/>
    </source>
</evidence>
<sequence>MLFKASQQPVVRLDVRKQYTAFEHEAIRPVTIRQLLEAQRAHDTAPFEIDGIDVDQVVVVAHLRDLRQTSTKLILRLEDGTSKGQITAHQWLSNVHQVFEESRPDQTYVRVVGRLSRFRGSQAQVGKNELRVIHLHEVTDPHEPLFHILEAFMVNRIIQVGPPPLRAPPPDAIRSPPSSRTHAAPISLLSPPSPPVSPEQAPDSPHGMSPPPDVGRLRRYFDGSPSASSEVSPGSPRHATPSRDLLPAANVNNALATRSSPEKVWVKPGHRAEASRRDPMSHLTVLQRGIILEIYNAASSKSGVDVVRIVRGISHQGVTPGEIERALDYLMDEEFIELTVDESHYRLTRKCLLDRVAYPNS</sequence>
<evidence type="ECO:0000256" key="2">
    <source>
        <dbReference type="ARBA" id="ARBA00023125"/>
    </source>
</evidence>
<dbReference type="PANTHER" id="PTHR13989:SF16">
    <property type="entry name" value="REPLICATION PROTEIN A2"/>
    <property type="match status" value="1"/>
</dbReference>
<keyword evidence="6" id="KW-1185">Reference proteome</keyword>
<dbReference type="GO" id="GO:0005662">
    <property type="term" value="C:DNA replication factor A complex"/>
    <property type="evidence" value="ECO:0007669"/>
    <property type="project" value="TreeGrafter"/>
</dbReference>
<proteinExistence type="predicted"/>
<feature type="compositionally biased region" description="Low complexity" evidence="4">
    <location>
        <begin position="224"/>
        <end position="236"/>
    </location>
</feature>
<feature type="compositionally biased region" description="Basic and acidic residues" evidence="4">
    <location>
        <begin position="260"/>
        <end position="277"/>
    </location>
</feature>
<keyword evidence="3" id="KW-0539">Nucleus</keyword>
<dbReference type="GO" id="GO:0035861">
    <property type="term" value="C:site of double-strand break"/>
    <property type="evidence" value="ECO:0007669"/>
    <property type="project" value="TreeGrafter"/>
</dbReference>
<dbReference type="InterPro" id="IPR040260">
    <property type="entry name" value="RFA2-like"/>
</dbReference>
<dbReference type="GeneID" id="24099520"/>
<dbReference type="AlphaFoldDB" id="J4H496"/>
<dbReference type="OrthoDB" id="25571at2759"/>
<keyword evidence="2" id="KW-0238">DNA-binding</keyword>
<feature type="region of interest" description="Disordered" evidence="4">
    <location>
        <begin position="258"/>
        <end position="277"/>
    </location>
</feature>
<evidence type="ECO:0000256" key="4">
    <source>
        <dbReference type="SAM" id="MobiDB-lite"/>
    </source>
</evidence>
<dbReference type="RefSeq" id="XP_012183892.1">
    <property type="nucleotide sequence ID" value="XM_012328502.1"/>
</dbReference>
<evidence type="ECO:0000256" key="3">
    <source>
        <dbReference type="ARBA" id="ARBA00023242"/>
    </source>
</evidence>
<reference evidence="5 6" key="1">
    <citation type="journal article" date="2012" name="Appl. Environ. Microbiol.">
        <title>Short-read sequencing for genomic analysis of the brown rot fungus Fibroporia radiculosa.</title>
        <authorList>
            <person name="Tang J.D."/>
            <person name="Perkins A.D."/>
            <person name="Sonstegard T.S."/>
            <person name="Schroeder S.G."/>
            <person name="Burgess S.C."/>
            <person name="Diehl S.V."/>
        </authorList>
    </citation>
    <scope>NUCLEOTIDE SEQUENCE [LARGE SCALE GENOMIC DNA]</scope>
    <source>
        <strain evidence="5 6">TFFH 294</strain>
    </source>
</reference>
<evidence type="ECO:0000313" key="5">
    <source>
        <dbReference type="EMBL" id="CCM04609.1"/>
    </source>
</evidence>
<dbReference type="SUPFAM" id="SSF50249">
    <property type="entry name" value="Nucleic acid-binding proteins"/>
    <property type="match status" value="1"/>
</dbReference>
<dbReference type="Gene3D" id="1.10.10.10">
    <property type="entry name" value="Winged helix-like DNA-binding domain superfamily/Winged helix DNA-binding domain"/>
    <property type="match status" value="1"/>
</dbReference>
<name>J4H496_9APHY</name>
<evidence type="ECO:0000256" key="1">
    <source>
        <dbReference type="ARBA" id="ARBA00004123"/>
    </source>
</evidence>
<dbReference type="GO" id="GO:0006260">
    <property type="term" value="P:DNA replication"/>
    <property type="evidence" value="ECO:0007669"/>
    <property type="project" value="TreeGrafter"/>
</dbReference>
<comment type="subcellular location">
    <subcellularLocation>
        <location evidence="1">Nucleus</location>
    </subcellularLocation>
</comment>
<dbReference type="GO" id="GO:0000724">
    <property type="term" value="P:double-strand break repair via homologous recombination"/>
    <property type="evidence" value="ECO:0007669"/>
    <property type="project" value="TreeGrafter"/>
</dbReference>
<dbReference type="STRING" id="599839.J4H496"/>
<feature type="region of interest" description="Disordered" evidence="4">
    <location>
        <begin position="165"/>
        <end position="248"/>
    </location>
</feature>
<dbReference type="Gene3D" id="2.40.50.140">
    <property type="entry name" value="Nucleic acid-binding proteins"/>
    <property type="match status" value="1"/>
</dbReference>
<gene>
    <name evidence="5" type="ORF">FIBRA_06791</name>
</gene>
<dbReference type="PANTHER" id="PTHR13989">
    <property type="entry name" value="REPLICATION PROTEIN A-RELATED"/>
    <property type="match status" value="1"/>
</dbReference>
<dbReference type="GO" id="GO:0000781">
    <property type="term" value="C:chromosome, telomeric region"/>
    <property type="evidence" value="ECO:0007669"/>
    <property type="project" value="TreeGrafter"/>
</dbReference>
<accession>J4H496</accession>
<dbReference type="HOGENOM" id="CLU_921527_0_0_1"/>
<protein>
    <recommendedName>
        <fullName evidence="7">Replication protein A C-terminal domain-containing protein</fullName>
    </recommendedName>
</protein>
<dbReference type="GO" id="GO:0003697">
    <property type="term" value="F:single-stranded DNA binding"/>
    <property type="evidence" value="ECO:0007669"/>
    <property type="project" value="TreeGrafter"/>
</dbReference>
<dbReference type="InterPro" id="IPR036388">
    <property type="entry name" value="WH-like_DNA-bd_sf"/>
</dbReference>
<dbReference type="InterPro" id="IPR012340">
    <property type="entry name" value="NA-bd_OB-fold"/>
</dbReference>
<dbReference type="InParanoid" id="J4H496"/>
<dbReference type="EMBL" id="HE797160">
    <property type="protein sequence ID" value="CCM04609.1"/>
    <property type="molecule type" value="Genomic_DNA"/>
</dbReference>
<dbReference type="GO" id="GO:0006289">
    <property type="term" value="P:nucleotide-excision repair"/>
    <property type="evidence" value="ECO:0007669"/>
    <property type="project" value="TreeGrafter"/>
</dbReference>